<organism evidence="2 3">
    <name type="scientific">Anoxynatronum sibiricum</name>
    <dbReference type="NCBI Taxonomy" id="210623"/>
    <lineage>
        <taxon>Bacteria</taxon>
        <taxon>Bacillati</taxon>
        <taxon>Bacillota</taxon>
        <taxon>Clostridia</taxon>
        <taxon>Eubacteriales</taxon>
        <taxon>Clostridiaceae</taxon>
        <taxon>Anoxynatronum</taxon>
    </lineage>
</organism>
<keyword evidence="3" id="KW-1185">Reference proteome</keyword>
<evidence type="ECO:0000256" key="1">
    <source>
        <dbReference type="SAM" id="Phobius"/>
    </source>
</evidence>
<accession>A0ABU9VXZ1</accession>
<sequence>MLTSKKWIEATNAIGLVAKAGNEGKKLKKTKAITLLQVMTAYLFGWLIAKYYLIKNKKTNYIMTFNSIGDACISLAFLDTYKEVNRIDHITIVAPNTNAETYHYFEGSYHHILHISKFIHGVLMLFFKSDLGYIFRRNHPRFINTFCTTYIRSDYLKYNKTIDVITLTKTIYQIPQHSKPRKLKDLKSIHDISYLIDKFDIKKKKTIIFNPYAHSISGVPFIIYEKISEKLSTMGYQLITSTIGNQTPIKGTMAIHFTIGEAVGLANYCGFVIGTRSGFFDLVVHSDAKIIAIDSTDYPWSDFYRLSQWQVNSELHEFRYNGSNVETIVSNVLSLLG</sequence>
<evidence type="ECO:0000313" key="3">
    <source>
        <dbReference type="Proteomes" id="UP001407405"/>
    </source>
</evidence>
<comment type="caution">
    <text evidence="2">The sequence shown here is derived from an EMBL/GenBank/DDBJ whole genome shotgun (WGS) entry which is preliminary data.</text>
</comment>
<dbReference type="Proteomes" id="UP001407405">
    <property type="component" value="Unassembled WGS sequence"/>
</dbReference>
<gene>
    <name evidence="2" type="ORF">AAIG11_16125</name>
</gene>
<feature type="transmembrane region" description="Helical" evidence="1">
    <location>
        <begin position="32"/>
        <end position="53"/>
    </location>
</feature>
<name>A0ABU9VXZ1_9CLOT</name>
<proteinExistence type="predicted"/>
<protein>
    <recommendedName>
        <fullName evidence="4">ADP-heptose:LPS heptosyltransferase</fullName>
    </recommendedName>
</protein>
<reference evidence="2 3" key="1">
    <citation type="submission" date="2024-04" db="EMBL/GenBank/DDBJ databases">
        <title>Genome sequencing and metabolic network reconstruction of aminoacids and betaine degradation by Anoxynatronum sibiricum.</title>
        <authorList>
            <person name="Detkova E.N."/>
            <person name="Boltjanskaja Y.V."/>
            <person name="Mardanov A.V."/>
            <person name="Kevbrin V."/>
        </authorList>
    </citation>
    <scope>NUCLEOTIDE SEQUENCE [LARGE SCALE GENOMIC DNA]</scope>
    <source>
        <strain evidence="2 3">Z-7981</strain>
    </source>
</reference>
<evidence type="ECO:0008006" key="4">
    <source>
        <dbReference type="Google" id="ProtNLM"/>
    </source>
</evidence>
<keyword evidence="1" id="KW-1133">Transmembrane helix</keyword>
<dbReference type="RefSeq" id="WP_343187301.1">
    <property type="nucleotide sequence ID" value="NZ_JBCITM010000026.1"/>
</dbReference>
<keyword evidence="1" id="KW-0472">Membrane</keyword>
<keyword evidence="1" id="KW-0812">Transmembrane</keyword>
<evidence type="ECO:0000313" key="2">
    <source>
        <dbReference type="EMBL" id="MEN1762017.1"/>
    </source>
</evidence>
<dbReference type="EMBL" id="JBCITM010000026">
    <property type="protein sequence ID" value="MEN1762017.1"/>
    <property type="molecule type" value="Genomic_DNA"/>
</dbReference>